<proteinExistence type="inferred from homology"/>
<dbReference type="GO" id="GO:0009011">
    <property type="term" value="F:alpha-1,4-glucan glucosyltransferase (ADP-glucose donor) activity"/>
    <property type="evidence" value="ECO:0007669"/>
    <property type="project" value="UniProtKB-UniRule"/>
</dbReference>
<dbReference type="AlphaFoldDB" id="G4QE17"/>
<reference evidence="14 15" key="1">
    <citation type="journal article" date="2011" name="J. Bacteriol.">
        <title>Complete genome sequence of seawater bacterium Glaciecola nitratireducens FR1064T.</title>
        <authorList>
            <person name="Bian F."/>
            <person name="Qin Q.L."/>
            <person name="Xie B.B."/>
            <person name="Shu Y.L."/>
            <person name="Zhang X.Y."/>
            <person name="Yu Y."/>
            <person name="Chen B."/>
            <person name="Chen X.L."/>
            <person name="Zhou B.C."/>
            <person name="Zhang Y.Z."/>
        </authorList>
    </citation>
    <scope>NUCLEOTIDE SEQUENCE [LARGE SCALE GENOMIC DNA]</scope>
    <source>
        <strain evidence="15">JCM 12485 / KCTC 12276 / FR1064</strain>
    </source>
</reference>
<evidence type="ECO:0000259" key="12">
    <source>
        <dbReference type="Pfam" id="PF00534"/>
    </source>
</evidence>
<organism evidence="14 15">
    <name type="scientific">Glaciecola nitratireducens (strain JCM 12485 / KCTC 12276 / FR1064)</name>
    <dbReference type="NCBI Taxonomy" id="1085623"/>
    <lineage>
        <taxon>Bacteria</taxon>
        <taxon>Pseudomonadati</taxon>
        <taxon>Pseudomonadota</taxon>
        <taxon>Gammaproteobacteria</taxon>
        <taxon>Alteromonadales</taxon>
        <taxon>Alteromonadaceae</taxon>
        <taxon>Brumicola</taxon>
    </lineage>
</organism>
<feature type="binding site" evidence="11">
    <location>
        <position position="15"/>
    </location>
    <ligand>
        <name>ADP-alpha-D-glucose</name>
        <dbReference type="ChEBI" id="CHEBI:57498"/>
    </ligand>
</feature>
<evidence type="ECO:0000256" key="3">
    <source>
        <dbReference type="ARBA" id="ARBA00004964"/>
    </source>
</evidence>
<dbReference type="PANTHER" id="PTHR45825:SF11">
    <property type="entry name" value="ALPHA AMYLASE DOMAIN-CONTAINING PROTEIN"/>
    <property type="match status" value="1"/>
</dbReference>
<evidence type="ECO:0000256" key="5">
    <source>
        <dbReference type="ARBA" id="ARBA00012588"/>
    </source>
</evidence>
<dbReference type="GO" id="GO:0005829">
    <property type="term" value="C:cytosol"/>
    <property type="evidence" value="ECO:0007669"/>
    <property type="project" value="TreeGrafter"/>
</dbReference>
<dbReference type="CDD" id="cd03791">
    <property type="entry name" value="GT5_Glycogen_synthase_DULL1-like"/>
    <property type="match status" value="1"/>
</dbReference>
<dbReference type="KEGG" id="gni:GNIT_3197"/>
<evidence type="ECO:0000256" key="10">
    <source>
        <dbReference type="ARBA" id="ARBA00031722"/>
    </source>
</evidence>
<dbReference type="STRING" id="1085623.GNIT_3197"/>
<evidence type="ECO:0000256" key="7">
    <source>
        <dbReference type="ARBA" id="ARBA00022676"/>
    </source>
</evidence>
<dbReference type="UniPathway" id="UPA00164"/>
<keyword evidence="8 11" id="KW-0808">Transferase</keyword>
<feature type="domain" description="Starch synthase catalytic" evidence="13">
    <location>
        <begin position="2"/>
        <end position="233"/>
    </location>
</feature>
<comment type="pathway">
    <text evidence="3 11">Glycan biosynthesis; glycogen biosynthesis.</text>
</comment>
<comment type="catalytic activity">
    <reaction evidence="1 11">
        <text>[(1-&gt;4)-alpha-D-glucosyl](n) + ADP-alpha-D-glucose = [(1-&gt;4)-alpha-D-glucosyl](n+1) + ADP + H(+)</text>
        <dbReference type="Rhea" id="RHEA:18189"/>
        <dbReference type="Rhea" id="RHEA-COMP:9584"/>
        <dbReference type="Rhea" id="RHEA-COMP:9587"/>
        <dbReference type="ChEBI" id="CHEBI:15378"/>
        <dbReference type="ChEBI" id="CHEBI:15444"/>
        <dbReference type="ChEBI" id="CHEBI:57498"/>
        <dbReference type="ChEBI" id="CHEBI:456216"/>
        <dbReference type="EC" id="2.4.1.21"/>
    </reaction>
</comment>
<evidence type="ECO:0000256" key="2">
    <source>
        <dbReference type="ARBA" id="ARBA00002764"/>
    </source>
</evidence>
<sequence>MKILFLISEVEDIVKTGGLADVGKALPIALSELGHEVKIVLPYYKSAADSLNLSNAAPQQIIYSNRRSYAFNIKELNFNGISVYFVDYPEYFNSDQLYSEDAKVSNAEKFTFFSLAALKTAEAVGFKPDILHTNDWHTSMACYFAKHSPLTYEYFAHTRSVLTIHNAAFQGTDDLRNIPSIEPASPGMFVENNHLNMLKTGLLYADRICPVSTTYAQEITTPLGSHGIHDVIRQRINVVHGVLNGCDYEQWDPSTDEYIAAHYSLDDMSGKALCKKDLQKTFGLKANAKIPILGMVCRTTLQKGFGYLMPVLEDILKHKVQIALVGTGQKDITEELHRIANAHPQQFAFIEDFKPDYAHKVEAGADFFLMPSEFEPCGLNQMYSLAYGTTPIVRGIGGLKDTIVDIDQPEGTGFIFYQPESEALLSVVRKALLVRLEDNKKLKAVVKRGMQQKFTWQQAAEKYVEVYQRR</sequence>
<comment type="similarity">
    <text evidence="4 11">Belongs to the glycosyltransferase 1 family. Bacterial/plant glycogen synthase subfamily.</text>
</comment>
<keyword evidence="7 11" id="KW-0328">Glycosyltransferase</keyword>
<dbReference type="NCBIfam" id="TIGR02095">
    <property type="entry name" value="glgA"/>
    <property type="match status" value="1"/>
</dbReference>
<dbReference type="GO" id="GO:0005978">
    <property type="term" value="P:glycogen biosynthetic process"/>
    <property type="evidence" value="ECO:0007669"/>
    <property type="project" value="UniProtKB-UniRule"/>
</dbReference>
<dbReference type="SUPFAM" id="SSF53756">
    <property type="entry name" value="UDP-Glycosyltransferase/glycogen phosphorylase"/>
    <property type="match status" value="1"/>
</dbReference>
<evidence type="ECO:0000256" key="4">
    <source>
        <dbReference type="ARBA" id="ARBA00010281"/>
    </source>
</evidence>
<name>G4QE17_GLANF</name>
<keyword evidence="15" id="KW-1185">Reference proteome</keyword>
<dbReference type="InterPro" id="IPR001296">
    <property type="entry name" value="Glyco_trans_1"/>
</dbReference>
<keyword evidence="9 11" id="KW-0320">Glycogen biosynthesis</keyword>
<dbReference type="HAMAP" id="MF_00484">
    <property type="entry name" value="Glycogen_synth"/>
    <property type="match status" value="1"/>
</dbReference>
<evidence type="ECO:0000256" key="11">
    <source>
        <dbReference type="HAMAP-Rule" id="MF_00484"/>
    </source>
</evidence>
<evidence type="ECO:0000313" key="14">
    <source>
        <dbReference type="EMBL" id="AEP31291.1"/>
    </source>
</evidence>
<dbReference type="EMBL" id="CP003060">
    <property type="protein sequence ID" value="AEP31291.1"/>
    <property type="molecule type" value="Genomic_DNA"/>
</dbReference>
<dbReference type="GO" id="GO:0004373">
    <property type="term" value="F:alpha-1,4-glucan glucosyltransferase (UDP-glucose donor) activity"/>
    <property type="evidence" value="ECO:0007669"/>
    <property type="project" value="InterPro"/>
</dbReference>
<evidence type="ECO:0000256" key="8">
    <source>
        <dbReference type="ARBA" id="ARBA00022679"/>
    </source>
</evidence>
<evidence type="ECO:0000256" key="9">
    <source>
        <dbReference type="ARBA" id="ARBA00023056"/>
    </source>
</evidence>
<dbReference type="Pfam" id="PF00534">
    <property type="entry name" value="Glycos_transf_1"/>
    <property type="match status" value="1"/>
</dbReference>
<dbReference type="Proteomes" id="UP000009282">
    <property type="component" value="Chromosome"/>
</dbReference>
<evidence type="ECO:0000259" key="13">
    <source>
        <dbReference type="Pfam" id="PF08323"/>
    </source>
</evidence>
<dbReference type="HOGENOM" id="CLU_009583_18_2_6"/>
<dbReference type="Gene3D" id="3.40.50.2000">
    <property type="entry name" value="Glycogen Phosphorylase B"/>
    <property type="match status" value="2"/>
</dbReference>
<gene>
    <name evidence="11 14" type="primary">glgA</name>
    <name evidence="14" type="ordered locus">GNIT_3197</name>
</gene>
<dbReference type="EC" id="2.4.1.21" evidence="5 11"/>
<dbReference type="Pfam" id="PF08323">
    <property type="entry name" value="Glyco_transf_5"/>
    <property type="match status" value="1"/>
</dbReference>
<dbReference type="InterPro" id="IPR013534">
    <property type="entry name" value="Starch_synth_cat_dom"/>
</dbReference>
<evidence type="ECO:0000256" key="1">
    <source>
        <dbReference type="ARBA" id="ARBA00001478"/>
    </source>
</evidence>
<dbReference type="InterPro" id="IPR011835">
    <property type="entry name" value="GS/SS"/>
</dbReference>
<comment type="function">
    <text evidence="2 11">Synthesizes alpha-1,4-glucan chains using ADP-glucose.</text>
</comment>
<accession>G4QE17</accession>
<dbReference type="PANTHER" id="PTHR45825">
    <property type="entry name" value="GRANULE-BOUND STARCH SYNTHASE 1, CHLOROPLASTIC/AMYLOPLASTIC"/>
    <property type="match status" value="1"/>
</dbReference>
<protein>
    <recommendedName>
        <fullName evidence="6 11">Glycogen synthase</fullName>
        <ecNumber evidence="5 11">2.4.1.21</ecNumber>
    </recommendedName>
    <alternativeName>
        <fullName evidence="10 11">Starch [bacterial glycogen] synthase</fullName>
    </alternativeName>
</protein>
<dbReference type="OrthoDB" id="9808590at2"/>
<feature type="domain" description="Glycosyl transferase family 1" evidence="12">
    <location>
        <begin position="285"/>
        <end position="441"/>
    </location>
</feature>
<evidence type="ECO:0000256" key="6">
    <source>
        <dbReference type="ARBA" id="ARBA00019935"/>
    </source>
</evidence>
<dbReference type="RefSeq" id="WP_014110162.1">
    <property type="nucleotide sequence ID" value="NC_016041.1"/>
</dbReference>
<dbReference type="eggNOG" id="COG0297">
    <property type="taxonomic scope" value="Bacteria"/>
</dbReference>
<evidence type="ECO:0000313" key="15">
    <source>
        <dbReference type="Proteomes" id="UP000009282"/>
    </source>
</evidence>